<dbReference type="GO" id="GO:0030170">
    <property type="term" value="F:pyridoxal phosphate binding"/>
    <property type="evidence" value="ECO:0007669"/>
    <property type="project" value="InterPro"/>
</dbReference>
<organism evidence="3">
    <name type="scientific">hydrothermal vent metagenome</name>
    <dbReference type="NCBI Taxonomy" id="652676"/>
    <lineage>
        <taxon>unclassified sequences</taxon>
        <taxon>metagenomes</taxon>
        <taxon>ecological metagenomes</taxon>
    </lineage>
</organism>
<dbReference type="Gene3D" id="3.20.20.10">
    <property type="entry name" value="Alanine racemase"/>
    <property type="match status" value="1"/>
</dbReference>
<dbReference type="PROSITE" id="PS01211">
    <property type="entry name" value="UPF0001"/>
    <property type="match status" value="1"/>
</dbReference>
<dbReference type="Pfam" id="PF01168">
    <property type="entry name" value="Ala_racemase_N"/>
    <property type="match status" value="1"/>
</dbReference>
<sequence length="228" mass="25666">MALLDKEHLRANLDEVIWNIEEARISVSEHHIVQLVAVGKYTEIENIATLYELGQRAFGENQIQQLKERMHTLEALPLQWHMIGTLQKNKINNLIDLRPTLMQSLDSIVLAQELNKKLEAKNATMNCLLQINAAKEKSKSGVSEEEALDIYQEIKESCQNITLKGVMTIGAHSEDTKLIQESFEATHKIYEKLEKEGATICSMGMSGDYQLAIKCGSNLVRVGSALFK</sequence>
<name>A0A1W1CAH7_9ZZZZ</name>
<dbReference type="InterPro" id="IPR001608">
    <property type="entry name" value="Ala_racemase_N"/>
</dbReference>
<dbReference type="PIRSF" id="PIRSF004848">
    <property type="entry name" value="YBL036c_PLPDEIII"/>
    <property type="match status" value="1"/>
</dbReference>
<dbReference type="HAMAP" id="MF_02087">
    <property type="entry name" value="PLP_homeostasis"/>
    <property type="match status" value="1"/>
</dbReference>
<gene>
    <name evidence="3" type="ORF">MNB_SV-8-170</name>
</gene>
<feature type="domain" description="Alanine racemase N-terminal" evidence="2">
    <location>
        <begin position="12"/>
        <end position="227"/>
    </location>
</feature>
<dbReference type="InterPro" id="IPR029066">
    <property type="entry name" value="PLP-binding_barrel"/>
</dbReference>
<proteinExistence type="inferred from homology"/>
<dbReference type="EMBL" id="FPHD01000061">
    <property type="protein sequence ID" value="SFV62860.1"/>
    <property type="molecule type" value="Genomic_DNA"/>
</dbReference>
<dbReference type="PANTHER" id="PTHR10146:SF14">
    <property type="entry name" value="PYRIDOXAL PHOSPHATE HOMEOSTASIS PROTEIN"/>
    <property type="match status" value="1"/>
</dbReference>
<reference evidence="3" key="1">
    <citation type="submission" date="2016-10" db="EMBL/GenBank/DDBJ databases">
        <authorList>
            <person name="de Groot N.N."/>
        </authorList>
    </citation>
    <scope>NUCLEOTIDE SEQUENCE</scope>
</reference>
<dbReference type="PANTHER" id="PTHR10146">
    <property type="entry name" value="PROLINE SYNTHETASE CO-TRANSCRIBED BACTERIAL HOMOLOG PROTEIN"/>
    <property type="match status" value="1"/>
</dbReference>
<evidence type="ECO:0000313" key="3">
    <source>
        <dbReference type="EMBL" id="SFV62860.1"/>
    </source>
</evidence>
<dbReference type="FunFam" id="3.20.20.10:FF:000018">
    <property type="entry name" value="Pyridoxal phosphate homeostasis protein"/>
    <property type="match status" value="1"/>
</dbReference>
<evidence type="ECO:0000259" key="2">
    <source>
        <dbReference type="Pfam" id="PF01168"/>
    </source>
</evidence>
<dbReference type="NCBIfam" id="TIGR00044">
    <property type="entry name" value="YggS family pyridoxal phosphate-dependent enzyme"/>
    <property type="match status" value="1"/>
</dbReference>
<dbReference type="CDD" id="cd00635">
    <property type="entry name" value="PLPDE_III_YBL036c_like"/>
    <property type="match status" value="1"/>
</dbReference>
<keyword evidence="1" id="KW-0663">Pyridoxal phosphate</keyword>
<evidence type="ECO:0000256" key="1">
    <source>
        <dbReference type="ARBA" id="ARBA00022898"/>
    </source>
</evidence>
<accession>A0A1W1CAH7</accession>
<dbReference type="AlphaFoldDB" id="A0A1W1CAH7"/>
<protein>
    <recommendedName>
        <fullName evidence="2">Alanine racemase N-terminal domain-containing protein</fullName>
    </recommendedName>
</protein>
<dbReference type="InterPro" id="IPR011078">
    <property type="entry name" value="PyrdxlP_homeostasis"/>
</dbReference>
<dbReference type="SUPFAM" id="SSF51419">
    <property type="entry name" value="PLP-binding barrel"/>
    <property type="match status" value="1"/>
</dbReference>